<dbReference type="EMBL" id="JQFZ01000276">
    <property type="protein sequence ID" value="KGO51811.1"/>
    <property type="molecule type" value="Genomic_DNA"/>
</dbReference>
<dbReference type="InterPro" id="IPR058329">
    <property type="entry name" value="Arp1_N"/>
</dbReference>
<feature type="domain" description="Scytalone dehydratase-like protein Arp1 N-terminal" evidence="2">
    <location>
        <begin position="65"/>
        <end position="179"/>
    </location>
</feature>
<dbReference type="STRING" id="27334.A0A0A2KGY8"/>
<evidence type="ECO:0000313" key="4">
    <source>
        <dbReference type="Proteomes" id="UP000030143"/>
    </source>
</evidence>
<protein>
    <recommendedName>
        <fullName evidence="2">Scytalone dehydratase-like protein Arp1 N-terminal domain-containing protein</fullName>
    </recommendedName>
</protein>
<evidence type="ECO:0000256" key="1">
    <source>
        <dbReference type="SAM" id="SignalP"/>
    </source>
</evidence>
<organism evidence="3 4">
    <name type="scientific">Penicillium expansum</name>
    <name type="common">Blue mold rot fungus</name>
    <dbReference type="NCBI Taxonomy" id="27334"/>
    <lineage>
        <taxon>Eukaryota</taxon>
        <taxon>Fungi</taxon>
        <taxon>Dikarya</taxon>
        <taxon>Ascomycota</taxon>
        <taxon>Pezizomycotina</taxon>
        <taxon>Eurotiomycetes</taxon>
        <taxon>Eurotiomycetidae</taxon>
        <taxon>Eurotiales</taxon>
        <taxon>Aspergillaceae</taxon>
        <taxon>Penicillium</taxon>
    </lineage>
</organism>
<dbReference type="AlphaFoldDB" id="A0A0A2KGY8"/>
<feature type="signal peptide" evidence="1">
    <location>
        <begin position="1"/>
        <end position="33"/>
    </location>
</feature>
<gene>
    <name evidence="3" type="ORF">PEX2_065310</name>
</gene>
<evidence type="ECO:0000259" key="2">
    <source>
        <dbReference type="Pfam" id="PF26053"/>
    </source>
</evidence>
<name>A0A0A2KGY8_PENEN</name>
<dbReference type="Pfam" id="PF26053">
    <property type="entry name" value="DUF8016"/>
    <property type="match status" value="1"/>
</dbReference>
<feature type="chain" id="PRO_5009752846" description="Scytalone dehydratase-like protein Arp1 N-terminal domain-containing protein" evidence="1">
    <location>
        <begin position="34"/>
        <end position="274"/>
    </location>
</feature>
<accession>A0A0A2KGY8</accession>
<keyword evidence="4" id="KW-1185">Reference proteome</keyword>
<dbReference type="Proteomes" id="UP000030143">
    <property type="component" value="Unassembled WGS sequence"/>
</dbReference>
<comment type="caution">
    <text evidence="3">The sequence shown here is derived from an EMBL/GenBank/DDBJ whole genome shotgun (WGS) entry which is preliminary data.</text>
</comment>
<dbReference type="RefSeq" id="XP_016594694.1">
    <property type="nucleotide sequence ID" value="XM_016743802.1"/>
</dbReference>
<dbReference type="HOGENOM" id="CLU_1120491_0_0_1"/>
<keyword evidence="1" id="KW-0732">Signal</keyword>
<sequence>MVLNGYGLGYCLWRVSTSLLLFLAASTISATSSVDNGKLFTVNDINYYSGDVVSSIVISGFDSTRFDAIVPLTVIRTDKAVLNTNIIKETIANYSATDDVFQTGFLEAVFLVYDGDYRGQIESGVQKALRGLGNKLAMASSSYTSGVHIKYAKLRHDIPNGPYFYSPRTGEIYQAFRLYSDHQLAFTEAALSDGVGGFKPLPATSSGAMTKSVAVPSRLYYTPTSSKPLAGLRLGVKDIFDLKGLRTPCVFSRSVSWCTLPGHDGKSFRTDIDD</sequence>
<reference evidence="3 4" key="1">
    <citation type="journal article" date="2015" name="Mol. Plant Microbe Interact.">
        <title>Genome, transcriptome, and functional analyses of Penicillium expansum provide new insights into secondary metabolism and pathogenicity.</title>
        <authorList>
            <person name="Ballester A.R."/>
            <person name="Marcet-Houben M."/>
            <person name="Levin E."/>
            <person name="Sela N."/>
            <person name="Selma-Lazaro C."/>
            <person name="Carmona L."/>
            <person name="Wisniewski M."/>
            <person name="Droby S."/>
            <person name="Gonzalez-Candelas L."/>
            <person name="Gabaldon T."/>
        </authorList>
    </citation>
    <scope>NUCLEOTIDE SEQUENCE [LARGE SCALE GENOMIC DNA]</scope>
    <source>
        <strain evidence="3 4">MD-8</strain>
    </source>
</reference>
<dbReference type="VEuPathDB" id="FungiDB:PEXP_010170"/>
<dbReference type="GeneID" id="27679222"/>
<evidence type="ECO:0000313" key="3">
    <source>
        <dbReference type="EMBL" id="KGO51811.1"/>
    </source>
</evidence>
<proteinExistence type="predicted"/>